<name>W2H389_PHYNI</name>
<dbReference type="Proteomes" id="UP000053864">
    <property type="component" value="Unassembled WGS sequence"/>
</dbReference>
<organism evidence="2">
    <name type="scientific">Phytophthora nicotianae</name>
    <name type="common">Potato buckeye rot agent</name>
    <name type="synonym">Phytophthora parasitica</name>
    <dbReference type="NCBI Taxonomy" id="4792"/>
    <lineage>
        <taxon>Eukaryota</taxon>
        <taxon>Sar</taxon>
        <taxon>Stramenopiles</taxon>
        <taxon>Oomycota</taxon>
        <taxon>Peronosporomycetes</taxon>
        <taxon>Peronosporales</taxon>
        <taxon>Peronosporaceae</taxon>
        <taxon>Phytophthora</taxon>
    </lineage>
</organism>
<dbReference type="VEuPathDB" id="FungiDB:PPTG_22617"/>
<reference evidence="5" key="4">
    <citation type="submission" date="2013-11" db="EMBL/GenBank/DDBJ databases">
        <title>The Genome Sequence of Phytophthora parasitica IAC_01/95.</title>
        <authorList>
            <consortium name="The Broad Institute Genomics Platform"/>
            <person name="Russ C."/>
            <person name="Tyler B."/>
            <person name="Panabieres F."/>
            <person name="Shan W."/>
            <person name="Tripathy S."/>
            <person name="Grunwald N."/>
            <person name="Machado M."/>
            <person name="Johnson C.S."/>
            <person name="Arredondo F."/>
            <person name="Hong C."/>
            <person name="Coffey M."/>
            <person name="Young S.K."/>
            <person name="Zeng Q."/>
            <person name="Gargeya S."/>
            <person name="Fitzgerald M."/>
            <person name="Abouelleil A."/>
            <person name="Alvarado L."/>
            <person name="Chapman S.B."/>
            <person name="Gainer-Dewar J."/>
            <person name="Goldberg J."/>
            <person name="Griggs A."/>
            <person name="Gujja S."/>
            <person name="Hansen M."/>
            <person name="Howarth C."/>
            <person name="Imamovic A."/>
            <person name="Ireland A."/>
            <person name="Larimer J."/>
            <person name="McCowan C."/>
            <person name="Murphy C."/>
            <person name="Pearson M."/>
            <person name="Poon T.W."/>
            <person name="Priest M."/>
            <person name="Roberts A."/>
            <person name="Saif S."/>
            <person name="Shea T."/>
            <person name="Sykes S."/>
            <person name="Wortman J."/>
            <person name="Nusbaum C."/>
            <person name="Birren B."/>
        </authorList>
    </citation>
    <scope>NUCLEOTIDE SEQUENCE [LARGE SCALE GENOMIC DNA]</scope>
    <source>
        <strain evidence="5">IAC_01/95</strain>
    </source>
</reference>
<sequence>MRGTRSHPATTAAVLPPSWNGETSDTGTATPPWQTPAQLTKTICDLHQLTTCRLQLGGAPVGLHPRQFSWRRLPNFHVDLYQTPSAKAPLAIKDIRALQPGVT</sequence>
<protein>
    <submittedName>
        <fullName evidence="2">Uncharacterized protein</fullName>
    </submittedName>
</protein>
<reference evidence="4" key="1">
    <citation type="submission" date="2013-11" db="EMBL/GenBank/DDBJ databases">
        <title>The Genome Sequence of Phytophthora parasitica CHvinca01.</title>
        <authorList>
            <consortium name="The Broad Institute Genomics Platform"/>
            <person name="Russ C."/>
            <person name="Tyler B."/>
            <person name="Panabieres F."/>
            <person name="Shan W."/>
            <person name="Tripathy S."/>
            <person name="Grunwald N."/>
            <person name="Machado M."/>
            <person name="Johnson C.S."/>
            <person name="Arredondo F."/>
            <person name="Hong C."/>
            <person name="Coffey M."/>
            <person name="Young S.K."/>
            <person name="Zeng Q."/>
            <person name="Gargeya S."/>
            <person name="Fitzgerald M."/>
            <person name="Abouelleil A."/>
            <person name="Alvarado L."/>
            <person name="Chapman S.B."/>
            <person name="Gainer-Dewar J."/>
            <person name="Goldberg J."/>
            <person name="Griggs A."/>
            <person name="Gujja S."/>
            <person name="Hansen M."/>
            <person name="Howarth C."/>
            <person name="Imamovic A."/>
            <person name="Ireland A."/>
            <person name="Larimer J."/>
            <person name="McCowan C."/>
            <person name="Murphy C."/>
            <person name="Pearson M."/>
            <person name="Poon T.W."/>
            <person name="Priest M."/>
            <person name="Roberts A."/>
            <person name="Saif S."/>
            <person name="Shea T."/>
            <person name="Sykes S."/>
            <person name="Wortman J."/>
            <person name="Nusbaum C."/>
            <person name="Birren B."/>
        </authorList>
    </citation>
    <scope>NUCLEOTIDE SEQUENCE [LARGE SCALE GENOMIC DNA]</scope>
    <source>
        <strain evidence="4">CHvinca01</strain>
    </source>
</reference>
<evidence type="ECO:0000313" key="4">
    <source>
        <dbReference type="EMBL" id="ETL95620.1"/>
    </source>
</evidence>
<feature type="region of interest" description="Disordered" evidence="1">
    <location>
        <begin position="1"/>
        <end position="33"/>
    </location>
</feature>
<evidence type="ECO:0000256" key="1">
    <source>
        <dbReference type="SAM" id="MobiDB-lite"/>
    </source>
</evidence>
<dbReference type="Proteomes" id="UP000053236">
    <property type="component" value="Unassembled WGS sequence"/>
</dbReference>
<dbReference type="EMBL" id="KI685745">
    <property type="protein sequence ID" value="ETK89040.1"/>
    <property type="molecule type" value="Genomic_DNA"/>
</dbReference>
<evidence type="ECO:0000313" key="6">
    <source>
        <dbReference type="Proteomes" id="UP000053864"/>
    </source>
</evidence>
<reference evidence="3 6" key="3">
    <citation type="submission" date="2013-11" db="EMBL/GenBank/DDBJ databases">
        <title>The Genome Sequence of Phytophthora parasitica CJ05E6.</title>
        <authorList>
            <consortium name="The Broad Institute Genomics Platform"/>
            <person name="Russ C."/>
            <person name="Tyler B."/>
            <person name="Panabieres F."/>
            <person name="Shan W."/>
            <person name="Tripathy S."/>
            <person name="Grunwald N."/>
            <person name="Machado M."/>
            <person name="Johnson C.S."/>
            <person name="Arredondo F."/>
            <person name="Hong C."/>
            <person name="Coffey M."/>
            <person name="Young S.K."/>
            <person name="Zeng Q."/>
            <person name="Gargeya S."/>
            <person name="Fitzgerald M."/>
            <person name="Abouelleil A."/>
            <person name="Alvarado L."/>
            <person name="Chapman S.B."/>
            <person name="Gainer-Dewar J."/>
            <person name="Goldberg J."/>
            <person name="Griggs A."/>
            <person name="Gujja S."/>
            <person name="Hansen M."/>
            <person name="Howarth C."/>
            <person name="Imamovic A."/>
            <person name="Ireland A."/>
            <person name="Larimer J."/>
            <person name="McCowan C."/>
            <person name="Murphy C."/>
            <person name="Pearson M."/>
            <person name="Poon T.W."/>
            <person name="Priest M."/>
            <person name="Roberts A."/>
            <person name="Saif S."/>
            <person name="Shea T."/>
            <person name="Sykes S."/>
            <person name="Wortman J."/>
            <person name="Nusbaum C."/>
            <person name="Birren B."/>
        </authorList>
    </citation>
    <scope>NUCLEOTIDE SEQUENCE [LARGE SCALE GENOMIC DNA]</scope>
    <source>
        <strain evidence="3 6">CJ05E6</strain>
    </source>
</reference>
<evidence type="ECO:0000313" key="5">
    <source>
        <dbReference type="EMBL" id="ETM48815.1"/>
    </source>
</evidence>
<reference evidence="2" key="2">
    <citation type="submission" date="2013-11" db="EMBL/GenBank/DDBJ databases">
        <title>The Genome Sequence of Phytophthora parasitica CJ02B3.</title>
        <authorList>
            <consortium name="The Broad Institute Genomics Platform"/>
            <person name="Russ C."/>
            <person name="Tyler B."/>
            <person name="Panabieres F."/>
            <person name="Shan W."/>
            <person name="Tripathy S."/>
            <person name="Grunwald N."/>
            <person name="Machado M."/>
            <person name="Johnson C.S."/>
            <person name="Arredondo F."/>
            <person name="Hong C."/>
            <person name="Coffey M."/>
            <person name="Young S.K."/>
            <person name="Zeng Q."/>
            <person name="Gargeya S."/>
            <person name="Fitzgerald M."/>
            <person name="Abouelleil A."/>
            <person name="Alvarado L."/>
            <person name="Chapman S.B."/>
            <person name="Gainer-Dewar J."/>
            <person name="Goldberg J."/>
            <person name="Griggs A."/>
            <person name="Gujja S."/>
            <person name="Hansen M."/>
            <person name="Howarth C."/>
            <person name="Imamovic A."/>
            <person name="Ireland A."/>
            <person name="Larimer J."/>
            <person name="McCowan C."/>
            <person name="Murphy C."/>
            <person name="Pearson M."/>
            <person name="Poon T.W."/>
            <person name="Priest M."/>
            <person name="Roberts A."/>
            <person name="Saif S."/>
            <person name="Shea T."/>
            <person name="Sykes S."/>
            <person name="Wortman J."/>
            <person name="Nusbaum C."/>
            <person name="Birren B."/>
        </authorList>
    </citation>
    <scope>NUCLEOTIDE SEQUENCE [LARGE SCALE GENOMIC DNA]</scope>
    <source>
        <strain evidence="2">CJ02B3</strain>
    </source>
</reference>
<proteinExistence type="predicted"/>
<feature type="compositionally biased region" description="Polar residues" evidence="1">
    <location>
        <begin position="20"/>
        <end position="33"/>
    </location>
</feature>
<dbReference type="EMBL" id="KI672306">
    <property type="protein sequence ID" value="ETL42447.1"/>
    <property type="molecule type" value="Genomic_DNA"/>
</dbReference>
<evidence type="ECO:0000313" key="2">
    <source>
        <dbReference type="EMBL" id="ETK89040.1"/>
    </source>
</evidence>
<gene>
    <name evidence="5" type="ORF">L914_06703</name>
    <name evidence="2" type="ORF">L915_06799</name>
    <name evidence="3" type="ORF">L916_06741</name>
    <name evidence="4" type="ORF">L917_06608</name>
</gene>
<dbReference type="AlphaFoldDB" id="W2H389"/>
<dbReference type="EMBL" id="KI692262">
    <property type="protein sequence ID" value="ETM48815.1"/>
    <property type="molecule type" value="Genomic_DNA"/>
</dbReference>
<evidence type="ECO:0000313" key="3">
    <source>
        <dbReference type="EMBL" id="ETL42447.1"/>
    </source>
</evidence>
<dbReference type="Proteomes" id="UP000054532">
    <property type="component" value="Unassembled WGS sequence"/>
</dbReference>
<dbReference type="EMBL" id="KI679018">
    <property type="protein sequence ID" value="ETL95620.1"/>
    <property type="molecule type" value="Genomic_DNA"/>
</dbReference>
<accession>W2H389</accession>
<dbReference type="Proteomes" id="UP000054423">
    <property type="component" value="Unassembled WGS sequence"/>
</dbReference>